<dbReference type="Pfam" id="PF00528">
    <property type="entry name" value="BPD_transp_1"/>
    <property type="match status" value="1"/>
</dbReference>
<feature type="domain" description="ABC transmembrane type-1" evidence="8">
    <location>
        <begin position="69"/>
        <end position="260"/>
    </location>
</feature>
<evidence type="ECO:0000256" key="4">
    <source>
        <dbReference type="ARBA" id="ARBA00022692"/>
    </source>
</evidence>
<reference evidence="9" key="1">
    <citation type="submission" date="2023-07" db="EMBL/GenBank/DDBJ databases">
        <title>Between Cages and Wild: Unraveling the Impact of Captivity on Animal Microbiomes and Antimicrobial Resistance.</title>
        <authorList>
            <person name="Schmartz G.P."/>
            <person name="Rehner J."/>
            <person name="Schuff M.J."/>
            <person name="Becker S.L."/>
            <person name="Kravczyk M."/>
            <person name="Gurevich A."/>
            <person name="Francke R."/>
            <person name="Mueller R."/>
            <person name="Keller V."/>
            <person name="Keller A."/>
        </authorList>
    </citation>
    <scope>NUCLEOTIDE SEQUENCE</scope>
    <source>
        <strain evidence="9">S39M_St_73</strain>
    </source>
</reference>
<dbReference type="PANTHER" id="PTHR32243">
    <property type="entry name" value="MALTOSE TRANSPORT SYSTEM PERMEASE-RELATED"/>
    <property type="match status" value="1"/>
</dbReference>
<keyword evidence="5 7" id="KW-1133">Transmembrane helix</keyword>
<evidence type="ECO:0000256" key="1">
    <source>
        <dbReference type="ARBA" id="ARBA00004651"/>
    </source>
</evidence>
<dbReference type="Gene3D" id="1.10.3720.10">
    <property type="entry name" value="MetI-like"/>
    <property type="match status" value="1"/>
</dbReference>
<evidence type="ECO:0000256" key="6">
    <source>
        <dbReference type="ARBA" id="ARBA00023136"/>
    </source>
</evidence>
<gene>
    <name evidence="9" type="ORF">Q4F26_04250</name>
</gene>
<dbReference type="InterPro" id="IPR050901">
    <property type="entry name" value="BP-dep_ABC_trans_perm"/>
</dbReference>
<evidence type="ECO:0000256" key="2">
    <source>
        <dbReference type="ARBA" id="ARBA00022448"/>
    </source>
</evidence>
<dbReference type="PANTHER" id="PTHR32243:SF18">
    <property type="entry name" value="INNER MEMBRANE ABC TRANSPORTER PERMEASE PROTEIN YCJP"/>
    <property type="match status" value="1"/>
</dbReference>
<dbReference type="PROSITE" id="PS50928">
    <property type="entry name" value="ABC_TM1"/>
    <property type="match status" value="1"/>
</dbReference>
<dbReference type="GO" id="GO:0005886">
    <property type="term" value="C:plasma membrane"/>
    <property type="evidence" value="ECO:0007669"/>
    <property type="project" value="UniProtKB-SubCell"/>
</dbReference>
<evidence type="ECO:0000313" key="9">
    <source>
        <dbReference type="EMBL" id="MDO5457537.1"/>
    </source>
</evidence>
<dbReference type="SUPFAM" id="SSF161098">
    <property type="entry name" value="MetI-like"/>
    <property type="match status" value="1"/>
</dbReference>
<dbReference type="EMBL" id="JAUNQW010000014">
    <property type="protein sequence ID" value="MDO5457537.1"/>
    <property type="molecule type" value="Genomic_DNA"/>
</dbReference>
<evidence type="ECO:0000256" key="7">
    <source>
        <dbReference type="RuleBase" id="RU363032"/>
    </source>
</evidence>
<evidence type="ECO:0000256" key="3">
    <source>
        <dbReference type="ARBA" id="ARBA00022475"/>
    </source>
</evidence>
<dbReference type="AlphaFoldDB" id="A0AA43UCN5"/>
<feature type="transmembrane region" description="Helical" evidence="7">
    <location>
        <begin position="140"/>
        <end position="160"/>
    </location>
</feature>
<comment type="caution">
    <text evidence="9">The sequence shown here is derived from an EMBL/GenBank/DDBJ whole genome shotgun (WGS) entry which is preliminary data.</text>
</comment>
<evidence type="ECO:0000313" key="10">
    <source>
        <dbReference type="Proteomes" id="UP001171751"/>
    </source>
</evidence>
<keyword evidence="6 7" id="KW-0472">Membrane</keyword>
<accession>A0AA43UCN5</accession>
<keyword evidence="10" id="KW-1185">Reference proteome</keyword>
<feature type="transmembrane region" description="Helical" evidence="7">
    <location>
        <begin position="105"/>
        <end position="128"/>
    </location>
</feature>
<dbReference type="InterPro" id="IPR000515">
    <property type="entry name" value="MetI-like"/>
</dbReference>
<comment type="similarity">
    <text evidence="7">Belongs to the binding-protein-dependent transport system permease family.</text>
</comment>
<evidence type="ECO:0000259" key="8">
    <source>
        <dbReference type="PROSITE" id="PS50928"/>
    </source>
</evidence>
<name>A0AA43UCN5_9LACT</name>
<keyword evidence="3" id="KW-1003">Cell membrane</keyword>
<proteinExistence type="inferred from homology"/>
<dbReference type="Proteomes" id="UP001171751">
    <property type="component" value="Unassembled WGS sequence"/>
</dbReference>
<feature type="transmembrane region" description="Helical" evidence="7">
    <location>
        <begin position="181"/>
        <end position="206"/>
    </location>
</feature>
<dbReference type="GO" id="GO:0055085">
    <property type="term" value="P:transmembrane transport"/>
    <property type="evidence" value="ECO:0007669"/>
    <property type="project" value="InterPro"/>
</dbReference>
<protein>
    <submittedName>
        <fullName evidence="9">Carbohydrate ABC transporter permease</fullName>
    </submittedName>
</protein>
<dbReference type="CDD" id="cd06261">
    <property type="entry name" value="TM_PBP2"/>
    <property type="match status" value="1"/>
</dbReference>
<dbReference type="InterPro" id="IPR035906">
    <property type="entry name" value="MetI-like_sf"/>
</dbReference>
<keyword evidence="4 7" id="KW-0812">Transmembrane</keyword>
<sequence length="275" mass="30928">MNNKTQKIIRTIIALILVFLLIFPVFILLNSSLQTYEQIRSWPPQWFTNLQWSNFVDIFQGNQNILRPLLNSLYVSTLTMILCVIVGSLASYAVSRFNFKGNKAFLMAVILTQMFSPVILVTPMYTIFRDLNLLNSLNGLVIANTATALPMSIWLLYSFFTQVSKTYEEAAWMDGSSRLQAIKNVVIPISMPGIITAGLFAFITAWGDIVFVQSFITNADLRTMSLALLNFQDLYKTAYELQMAASVVSSIPTVIIFLAIQKYLVRGMSNQGLKG</sequence>
<organism evidence="9 10">
    <name type="scientific">Atopococcus tabaci</name>
    <dbReference type="NCBI Taxonomy" id="269774"/>
    <lineage>
        <taxon>Bacteria</taxon>
        <taxon>Bacillati</taxon>
        <taxon>Bacillota</taxon>
        <taxon>Bacilli</taxon>
        <taxon>Lactobacillales</taxon>
        <taxon>Carnobacteriaceae</taxon>
        <taxon>Atopococcus</taxon>
    </lineage>
</organism>
<feature type="transmembrane region" description="Helical" evidence="7">
    <location>
        <begin position="241"/>
        <end position="260"/>
    </location>
</feature>
<comment type="subcellular location">
    <subcellularLocation>
        <location evidence="1 7">Cell membrane</location>
        <topology evidence="1 7">Multi-pass membrane protein</topology>
    </subcellularLocation>
</comment>
<evidence type="ECO:0000256" key="5">
    <source>
        <dbReference type="ARBA" id="ARBA00022989"/>
    </source>
</evidence>
<feature type="transmembrane region" description="Helical" evidence="7">
    <location>
        <begin position="12"/>
        <end position="33"/>
    </location>
</feature>
<feature type="transmembrane region" description="Helical" evidence="7">
    <location>
        <begin position="73"/>
        <end position="93"/>
    </location>
</feature>
<keyword evidence="2 7" id="KW-0813">Transport</keyword>